<dbReference type="InterPro" id="IPR052102">
    <property type="entry name" value="Enkurin_domain-protein"/>
</dbReference>
<evidence type="ECO:0000256" key="1">
    <source>
        <dbReference type="ARBA" id="ARBA00004138"/>
    </source>
</evidence>
<dbReference type="PANTHER" id="PTHR21490">
    <property type="entry name" value="ENKURIN-RELATED"/>
    <property type="match status" value="1"/>
</dbReference>
<dbReference type="InterPro" id="IPR027012">
    <property type="entry name" value="Enkurin_dom"/>
</dbReference>
<dbReference type="GO" id="GO:0005856">
    <property type="term" value="C:cytoskeleton"/>
    <property type="evidence" value="ECO:0007669"/>
    <property type="project" value="UniProtKB-SubCell"/>
</dbReference>
<evidence type="ECO:0000256" key="3">
    <source>
        <dbReference type="ARBA" id="ARBA00022490"/>
    </source>
</evidence>
<gene>
    <name evidence="8" type="ORF">BCR44DRAFT_61626</name>
</gene>
<dbReference type="OrthoDB" id="2123594at2759"/>
<accession>A0A1Y2HIP8</accession>
<dbReference type="Proteomes" id="UP000193411">
    <property type="component" value="Unassembled WGS sequence"/>
</dbReference>
<protein>
    <submittedName>
        <fullName evidence="8">Calmodulin-binding-domain-containing protein</fullName>
    </submittedName>
</protein>
<organism evidence="8 9">
    <name type="scientific">Catenaria anguillulae PL171</name>
    <dbReference type="NCBI Taxonomy" id="765915"/>
    <lineage>
        <taxon>Eukaryota</taxon>
        <taxon>Fungi</taxon>
        <taxon>Fungi incertae sedis</taxon>
        <taxon>Blastocladiomycota</taxon>
        <taxon>Blastocladiomycetes</taxon>
        <taxon>Blastocladiales</taxon>
        <taxon>Catenariaceae</taxon>
        <taxon>Catenaria</taxon>
    </lineage>
</organism>
<evidence type="ECO:0000313" key="8">
    <source>
        <dbReference type="EMBL" id="ORZ34446.1"/>
    </source>
</evidence>
<sequence>MKTYEGHTGNGAGKERHDEDVHIYIPPIPQDPFDESVYDLIPIAVTPPAKHARHVSKFAPLARQEYWSGTKPMASMGPLRVVSHGPERYLKRGDGDKLKPEVPKHHPNRSVRKAPLPEEPGVIPGPSGTDFIKSNRATMVHSEPPAPAPAPRSFRRKANYGRAPTYLEQRKIELEQMQEAAYLESGAAELAAEGAGAGAGGDMVLLPESERRAILEGLRANWEKLNSEYQKLSLTVDTVPKIARKVNMEQHLKRIEEDILRFSHENIYVKFEP</sequence>
<evidence type="ECO:0000259" key="7">
    <source>
        <dbReference type="PROSITE" id="PS51665"/>
    </source>
</evidence>
<dbReference type="GO" id="GO:0005516">
    <property type="term" value="F:calmodulin binding"/>
    <property type="evidence" value="ECO:0007669"/>
    <property type="project" value="TreeGrafter"/>
</dbReference>
<dbReference type="GO" id="GO:0005929">
    <property type="term" value="C:cilium"/>
    <property type="evidence" value="ECO:0007669"/>
    <property type="project" value="UniProtKB-SubCell"/>
</dbReference>
<evidence type="ECO:0000256" key="6">
    <source>
        <dbReference type="SAM" id="MobiDB-lite"/>
    </source>
</evidence>
<evidence type="ECO:0000256" key="4">
    <source>
        <dbReference type="ARBA" id="ARBA00023212"/>
    </source>
</evidence>
<keyword evidence="3" id="KW-0963">Cytoplasm</keyword>
<dbReference type="AlphaFoldDB" id="A0A1Y2HIP8"/>
<feature type="domain" description="Enkurin" evidence="7">
    <location>
        <begin position="155"/>
        <end position="270"/>
    </location>
</feature>
<comment type="caution">
    <text evidence="8">The sequence shown here is derived from an EMBL/GenBank/DDBJ whole genome shotgun (WGS) entry which is preliminary data.</text>
</comment>
<evidence type="ECO:0000256" key="5">
    <source>
        <dbReference type="ARBA" id="ARBA00023273"/>
    </source>
</evidence>
<evidence type="ECO:0000256" key="2">
    <source>
        <dbReference type="ARBA" id="ARBA00004245"/>
    </source>
</evidence>
<evidence type="ECO:0000313" key="9">
    <source>
        <dbReference type="Proteomes" id="UP000193411"/>
    </source>
</evidence>
<proteinExistence type="predicted"/>
<comment type="subcellular location">
    <subcellularLocation>
        <location evidence="1">Cell projection</location>
        <location evidence="1">Cilium</location>
    </subcellularLocation>
    <subcellularLocation>
        <location evidence="2">Cytoplasm</location>
        <location evidence="2">Cytoskeleton</location>
    </subcellularLocation>
</comment>
<feature type="region of interest" description="Disordered" evidence="6">
    <location>
        <begin position="92"/>
        <end position="125"/>
    </location>
</feature>
<reference evidence="8 9" key="1">
    <citation type="submission" date="2016-07" db="EMBL/GenBank/DDBJ databases">
        <title>Pervasive Adenine N6-methylation of Active Genes in Fungi.</title>
        <authorList>
            <consortium name="DOE Joint Genome Institute"/>
            <person name="Mondo S.J."/>
            <person name="Dannebaum R.O."/>
            <person name="Kuo R.C."/>
            <person name="Labutti K."/>
            <person name="Haridas S."/>
            <person name="Kuo A."/>
            <person name="Salamov A."/>
            <person name="Ahrendt S.R."/>
            <person name="Lipzen A."/>
            <person name="Sullivan W."/>
            <person name="Andreopoulos W.B."/>
            <person name="Clum A."/>
            <person name="Lindquist E."/>
            <person name="Daum C."/>
            <person name="Ramamoorthy G.K."/>
            <person name="Gryganskyi A."/>
            <person name="Culley D."/>
            <person name="Magnuson J.K."/>
            <person name="James T.Y."/>
            <person name="O'Malley M.A."/>
            <person name="Stajich J.E."/>
            <person name="Spatafora J.W."/>
            <person name="Visel A."/>
            <person name="Grigoriev I.V."/>
        </authorList>
    </citation>
    <scope>NUCLEOTIDE SEQUENCE [LARGE SCALE GENOMIC DNA]</scope>
    <source>
        <strain evidence="8 9">PL171</strain>
    </source>
</reference>
<dbReference type="PROSITE" id="PS51665">
    <property type="entry name" value="ENKURIN"/>
    <property type="match status" value="1"/>
</dbReference>
<name>A0A1Y2HIP8_9FUNG</name>
<keyword evidence="9" id="KW-1185">Reference proteome</keyword>
<feature type="compositionally biased region" description="Basic and acidic residues" evidence="6">
    <location>
        <begin position="92"/>
        <end position="104"/>
    </location>
</feature>
<dbReference type="STRING" id="765915.A0A1Y2HIP8"/>
<keyword evidence="5" id="KW-0966">Cell projection</keyword>
<dbReference type="EMBL" id="MCFL01000028">
    <property type="protein sequence ID" value="ORZ34446.1"/>
    <property type="molecule type" value="Genomic_DNA"/>
</dbReference>
<keyword evidence="4" id="KW-0206">Cytoskeleton</keyword>
<dbReference type="PANTHER" id="PTHR21490:SF0">
    <property type="entry name" value="ENKURIN"/>
    <property type="match status" value="1"/>
</dbReference>
<dbReference type="Pfam" id="PF13864">
    <property type="entry name" value="Enkurin"/>
    <property type="match status" value="1"/>
</dbReference>